<evidence type="ECO:0000256" key="1">
    <source>
        <dbReference type="SAM" id="SignalP"/>
    </source>
</evidence>
<accession>A0A546XUB1</accession>
<dbReference type="GO" id="GO:0015562">
    <property type="term" value="F:efflux transmembrane transporter activity"/>
    <property type="evidence" value="ECO:0007669"/>
    <property type="project" value="InterPro"/>
</dbReference>
<dbReference type="InterPro" id="IPR010131">
    <property type="entry name" value="MdtP/NodT-like"/>
</dbReference>
<proteinExistence type="predicted"/>
<dbReference type="EMBL" id="SGOE01000006">
    <property type="protein sequence ID" value="TRB04307.1"/>
    <property type="molecule type" value="Genomic_DNA"/>
</dbReference>
<feature type="chain" id="PRO_5022073043" evidence="1">
    <location>
        <begin position="28"/>
        <end position="486"/>
    </location>
</feature>
<dbReference type="PROSITE" id="PS51257">
    <property type="entry name" value="PROKAR_LIPOPROTEIN"/>
    <property type="match status" value="1"/>
</dbReference>
<dbReference type="SUPFAM" id="SSF56954">
    <property type="entry name" value="Outer membrane efflux proteins (OEP)"/>
    <property type="match status" value="1"/>
</dbReference>
<organism evidence="2 3">
    <name type="scientific">Agrobacterium tumefaciens</name>
    <dbReference type="NCBI Taxonomy" id="358"/>
    <lineage>
        <taxon>Bacteria</taxon>
        <taxon>Pseudomonadati</taxon>
        <taxon>Pseudomonadota</taxon>
        <taxon>Alphaproteobacteria</taxon>
        <taxon>Hyphomicrobiales</taxon>
        <taxon>Rhizobiaceae</taxon>
        <taxon>Rhizobium/Agrobacterium group</taxon>
        <taxon>Agrobacterium</taxon>
        <taxon>Agrobacterium tumefaciens complex</taxon>
    </lineage>
</organism>
<evidence type="ECO:0000313" key="2">
    <source>
        <dbReference type="EMBL" id="TRB04307.1"/>
    </source>
</evidence>
<evidence type="ECO:0000313" key="3">
    <source>
        <dbReference type="Proteomes" id="UP000317023"/>
    </source>
</evidence>
<gene>
    <name evidence="2" type="ORF">EXN61_19300</name>
</gene>
<feature type="signal peptide" evidence="1">
    <location>
        <begin position="1"/>
        <end position="27"/>
    </location>
</feature>
<protein>
    <submittedName>
        <fullName evidence="2">TolC family protein</fullName>
    </submittedName>
</protein>
<sequence length="486" mass="52559">MIVRHIRLVSSLVLPLIAAGCVTTDYAARDAGFADATVKTAEATGKQTVWVQNQQQAQVVRDRVKALMAKKTIDVETAVQVALLNNKGLQASYADLGDSAADAWQTQLSVFPTFSVSLNGIGTPGLGMYRVLEGAVTANILALATYDKNIRLADTRFRQAQVNAAIATVSLAAETRRAWINAVAAWENVAYLNQAKVAADASSELAKKIGEAGSMPKASQAREHVFYAELTGETAKARLAAKLAKEELIRLMGLSGTDAEFQIPNRLPSLPKTLIARNDIEAEAIHKRMDLQVARLELQATAQSYRLEDATRIVTDIELAGNWEKEREREDGTTRSDIARTGSLSFTIPIFDSGQARLRKGELAYMRAANQLAGLAVDIRSQARSAHLAYRSNYDIARHYRNNVLPLRSAIEEQSLLSYNGMIASTFELIADTREKIESTILAVNAKRDFWLAEANLAPVIYGGSTGSAAAETEVASAEAPAGGGH</sequence>
<comment type="caution">
    <text evidence="2">The sequence shown here is derived from an EMBL/GenBank/DDBJ whole genome shotgun (WGS) entry which is preliminary data.</text>
</comment>
<dbReference type="RefSeq" id="WP_142858498.1">
    <property type="nucleotide sequence ID" value="NZ_SGOE01000006.1"/>
</dbReference>
<name>A0A546XUB1_AGRTU</name>
<dbReference type="PANTHER" id="PTHR30203">
    <property type="entry name" value="OUTER MEMBRANE CATION EFFLUX PROTEIN"/>
    <property type="match status" value="1"/>
</dbReference>
<dbReference type="PANTHER" id="PTHR30203:SF24">
    <property type="entry name" value="BLR4935 PROTEIN"/>
    <property type="match status" value="1"/>
</dbReference>
<dbReference type="Gene3D" id="1.20.1600.10">
    <property type="entry name" value="Outer membrane efflux proteins (OEP)"/>
    <property type="match status" value="1"/>
</dbReference>
<reference evidence="2 3" key="1">
    <citation type="journal article" date="2019" name="Appl. Microbiol. Biotechnol.">
        <title>Differential efficiency of wild type rhizogenic strains for rol gene transformation of plants.</title>
        <authorList>
            <person name="Desmet S."/>
            <person name="De Keyser E."/>
            <person name="Van Vaerenbergh J."/>
            <person name="Baeyen S."/>
            <person name="Van Huylenbroeck J."/>
            <person name="Geelen D."/>
            <person name="Dhooghe E."/>
        </authorList>
    </citation>
    <scope>NUCLEOTIDE SEQUENCE [LARGE SCALE GENOMIC DNA]</scope>
    <source>
        <strain evidence="2 3">MAFF210266</strain>
    </source>
</reference>
<keyword evidence="1" id="KW-0732">Signal</keyword>
<dbReference type="Proteomes" id="UP000317023">
    <property type="component" value="Unassembled WGS sequence"/>
</dbReference>
<dbReference type="AlphaFoldDB" id="A0A546XUB1"/>